<dbReference type="InterPro" id="IPR003856">
    <property type="entry name" value="LPS_length_determ_N"/>
</dbReference>
<evidence type="ECO:0000256" key="6">
    <source>
        <dbReference type="SAM" id="Coils"/>
    </source>
</evidence>
<evidence type="ECO:0000259" key="8">
    <source>
        <dbReference type="Pfam" id="PF02706"/>
    </source>
</evidence>
<feature type="domain" description="Polysaccharide chain length determinant N-terminal" evidence="8">
    <location>
        <begin position="11"/>
        <end position="106"/>
    </location>
</feature>
<sequence length="348" mass="38687">MRNETGRLSSDEVDLLVLIRGIWRQKLLVFIVTALAVAVAVSYALLATPVYEAKAFIQPPTNNEIVNLNYGRGGEGGLKLLSAKDVYEVYLSNLTSESLRRQFFREQYLPYVQGARNGSRDDLYVRFNTQVVATVAKDGVGRSSVSVLLNDPEVAAGWVDEYLKIASERAKLEIIGNVRADATIKVGNLQQQISEARKSAQKQREDRIAQLNEALRVAKSIGLERPPIISNSISTEITAGMTGSLAYMRGSKALEAEIENLRQRTSDDPFVDDLREWQEQLEFYRTLHVDPQSIDVYRQDGAIQMPDAPIKPKKAIIITLGAIFGLLLGVLIACVRTLLLRDSPARLQ</sequence>
<dbReference type="EMBL" id="UNOZ01000013">
    <property type="protein sequence ID" value="SYX89420.1"/>
    <property type="molecule type" value="Genomic_DNA"/>
</dbReference>
<dbReference type="AlphaFoldDB" id="A0A383RQS9"/>
<dbReference type="GO" id="GO:0004713">
    <property type="term" value="F:protein tyrosine kinase activity"/>
    <property type="evidence" value="ECO:0007669"/>
    <property type="project" value="TreeGrafter"/>
</dbReference>
<dbReference type="InterPro" id="IPR050445">
    <property type="entry name" value="Bact_polysacc_biosynth/exp"/>
</dbReference>
<dbReference type="PANTHER" id="PTHR32309">
    <property type="entry name" value="TYROSINE-PROTEIN KINASE"/>
    <property type="match status" value="1"/>
</dbReference>
<keyword evidence="5 7" id="KW-0472">Membrane</keyword>
<evidence type="ECO:0000256" key="3">
    <source>
        <dbReference type="ARBA" id="ARBA00022692"/>
    </source>
</evidence>
<dbReference type="InterPro" id="IPR032807">
    <property type="entry name" value="GNVR"/>
</dbReference>
<accession>A0A383RQS9</accession>
<evidence type="ECO:0000256" key="5">
    <source>
        <dbReference type="ARBA" id="ARBA00023136"/>
    </source>
</evidence>
<dbReference type="Pfam" id="PF02706">
    <property type="entry name" value="Wzz"/>
    <property type="match status" value="1"/>
</dbReference>
<proteinExistence type="predicted"/>
<evidence type="ECO:0000259" key="9">
    <source>
        <dbReference type="Pfam" id="PF13807"/>
    </source>
</evidence>
<keyword evidence="4 7" id="KW-1133">Transmembrane helix</keyword>
<keyword evidence="3 7" id="KW-0812">Transmembrane</keyword>
<comment type="subcellular location">
    <subcellularLocation>
        <location evidence="1">Cell membrane</location>
        <topology evidence="1">Multi-pass membrane protein</topology>
    </subcellularLocation>
</comment>
<dbReference type="RefSeq" id="WP_119139750.1">
    <property type="nucleotide sequence ID" value="NZ_CBCSFL010000048.1"/>
</dbReference>
<evidence type="ECO:0000313" key="11">
    <source>
        <dbReference type="Proteomes" id="UP000263595"/>
    </source>
</evidence>
<reference evidence="11" key="1">
    <citation type="submission" date="2018-08" db="EMBL/GenBank/DDBJ databases">
        <authorList>
            <person name="Blom J."/>
        </authorList>
    </citation>
    <scope>NUCLEOTIDE SEQUENCE [LARGE SCALE GENOMIC DNA]</scope>
    <source>
        <strain evidence="11">CCOS 865</strain>
    </source>
</reference>
<feature type="transmembrane region" description="Helical" evidence="7">
    <location>
        <begin position="315"/>
        <end position="339"/>
    </location>
</feature>
<protein>
    <submittedName>
        <fullName evidence="10">Chain length determinant protein</fullName>
    </submittedName>
</protein>
<dbReference type="Pfam" id="PF13807">
    <property type="entry name" value="GNVR"/>
    <property type="match status" value="1"/>
</dbReference>
<feature type="coiled-coil region" evidence="6">
    <location>
        <begin position="179"/>
        <end position="206"/>
    </location>
</feature>
<organism evidence="10 11">
    <name type="scientific">Pseudomonas reidholzensis</name>
    <dbReference type="NCBI Taxonomy" id="1785162"/>
    <lineage>
        <taxon>Bacteria</taxon>
        <taxon>Pseudomonadati</taxon>
        <taxon>Pseudomonadota</taxon>
        <taxon>Gammaproteobacteria</taxon>
        <taxon>Pseudomonadales</taxon>
        <taxon>Pseudomonadaceae</taxon>
        <taxon>Pseudomonas</taxon>
    </lineage>
</organism>
<gene>
    <name evidence="10" type="primary">wzzB</name>
    <name evidence="10" type="ORF">CCOS865_01673</name>
</gene>
<evidence type="ECO:0000256" key="7">
    <source>
        <dbReference type="SAM" id="Phobius"/>
    </source>
</evidence>
<dbReference type="SUPFAM" id="SSF160355">
    <property type="entry name" value="Bacterial polysaccharide co-polymerase-like"/>
    <property type="match status" value="1"/>
</dbReference>
<evidence type="ECO:0000256" key="1">
    <source>
        <dbReference type="ARBA" id="ARBA00004651"/>
    </source>
</evidence>
<dbReference type="Proteomes" id="UP000263595">
    <property type="component" value="Unassembled WGS sequence"/>
</dbReference>
<dbReference type="OrthoDB" id="8113255at2"/>
<evidence type="ECO:0000313" key="10">
    <source>
        <dbReference type="EMBL" id="SYX89420.1"/>
    </source>
</evidence>
<dbReference type="Gene3D" id="3.30.1890.10">
    <property type="entry name" value="FepE-like"/>
    <property type="match status" value="1"/>
</dbReference>
<keyword evidence="6" id="KW-0175">Coiled coil</keyword>
<name>A0A383RQS9_9PSED</name>
<evidence type="ECO:0000256" key="4">
    <source>
        <dbReference type="ARBA" id="ARBA00022989"/>
    </source>
</evidence>
<feature type="domain" description="Tyrosine-protein kinase G-rich" evidence="9">
    <location>
        <begin position="304"/>
        <end position="337"/>
    </location>
</feature>
<evidence type="ECO:0000256" key="2">
    <source>
        <dbReference type="ARBA" id="ARBA00022475"/>
    </source>
</evidence>
<keyword evidence="2" id="KW-1003">Cell membrane</keyword>
<dbReference type="PANTHER" id="PTHR32309:SF13">
    <property type="entry name" value="FERRIC ENTEROBACTIN TRANSPORT PROTEIN FEPE"/>
    <property type="match status" value="1"/>
</dbReference>
<dbReference type="GO" id="GO:0005886">
    <property type="term" value="C:plasma membrane"/>
    <property type="evidence" value="ECO:0007669"/>
    <property type="project" value="UniProtKB-SubCell"/>
</dbReference>
<keyword evidence="11" id="KW-1185">Reference proteome</keyword>
<feature type="transmembrane region" description="Helical" evidence="7">
    <location>
        <begin position="27"/>
        <end position="46"/>
    </location>
</feature>